<keyword evidence="2" id="KW-0812">Transmembrane</keyword>
<feature type="transmembrane region" description="Helical" evidence="2">
    <location>
        <begin position="54"/>
        <end position="80"/>
    </location>
</feature>
<dbReference type="AlphaFoldDB" id="A0A9P5P8W6"/>
<gene>
    <name evidence="3" type="ORF">BDP27DRAFT_378034</name>
</gene>
<organism evidence="3 4">
    <name type="scientific">Rhodocollybia butyracea</name>
    <dbReference type="NCBI Taxonomy" id="206335"/>
    <lineage>
        <taxon>Eukaryota</taxon>
        <taxon>Fungi</taxon>
        <taxon>Dikarya</taxon>
        <taxon>Basidiomycota</taxon>
        <taxon>Agaricomycotina</taxon>
        <taxon>Agaricomycetes</taxon>
        <taxon>Agaricomycetidae</taxon>
        <taxon>Agaricales</taxon>
        <taxon>Marasmiineae</taxon>
        <taxon>Omphalotaceae</taxon>
        <taxon>Rhodocollybia</taxon>
    </lineage>
</organism>
<accession>A0A9P5P8W6</accession>
<evidence type="ECO:0000313" key="4">
    <source>
        <dbReference type="Proteomes" id="UP000772434"/>
    </source>
</evidence>
<evidence type="ECO:0000256" key="2">
    <source>
        <dbReference type="SAM" id="Phobius"/>
    </source>
</evidence>
<feature type="region of interest" description="Disordered" evidence="1">
    <location>
        <begin position="16"/>
        <end position="51"/>
    </location>
</feature>
<evidence type="ECO:0000256" key="1">
    <source>
        <dbReference type="SAM" id="MobiDB-lite"/>
    </source>
</evidence>
<keyword evidence="2" id="KW-1133">Transmembrane helix</keyword>
<comment type="caution">
    <text evidence="3">The sequence shown here is derived from an EMBL/GenBank/DDBJ whole genome shotgun (WGS) entry which is preliminary data.</text>
</comment>
<reference evidence="3" key="1">
    <citation type="submission" date="2020-11" db="EMBL/GenBank/DDBJ databases">
        <authorList>
            <consortium name="DOE Joint Genome Institute"/>
            <person name="Ahrendt S."/>
            <person name="Riley R."/>
            <person name="Andreopoulos W."/>
            <person name="Labutti K."/>
            <person name="Pangilinan J."/>
            <person name="Ruiz-Duenas F.J."/>
            <person name="Barrasa J.M."/>
            <person name="Sanchez-Garcia M."/>
            <person name="Camarero S."/>
            <person name="Miyauchi S."/>
            <person name="Serrano A."/>
            <person name="Linde D."/>
            <person name="Babiker R."/>
            <person name="Drula E."/>
            <person name="Ayuso-Fernandez I."/>
            <person name="Pacheco R."/>
            <person name="Padilla G."/>
            <person name="Ferreira P."/>
            <person name="Barriuso J."/>
            <person name="Kellner H."/>
            <person name="Castanera R."/>
            <person name="Alfaro M."/>
            <person name="Ramirez L."/>
            <person name="Pisabarro A.G."/>
            <person name="Kuo A."/>
            <person name="Tritt A."/>
            <person name="Lipzen A."/>
            <person name="He G."/>
            <person name="Yan M."/>
            <person name="Ng V."/>
            <person name="Cullen D."/>
            <person name="Martin F."/>
            <person name="Rosso M.-N."/>
            <person name="Henrissat B."/>
            <person name="Hibbett D."/>
            <person name="Martinez A.T."/>
            <person name="Grigoriev I.V."/>
        </authorList>
    </citation>
    <scope>NUCLEOTIDE SEQUENCE</scope>
    <source>
        <strain evidence="3">AH 40177</strain>
    </source>
</reference>
<evidence type="ECO:0000313" key="3">
    <source>
        <dbReference type="EMBL" id="KAF9061094.1"/>
    </source>
</evidence>
<keyword evidence="2" id="KW-0472">Membrane</keyword>
<dbReference type="Proteomes" id="UP000772434">
    <property type="component" value="Unassembled WGS sequence"/>
</dbReference>
<protein>
    <submittedName>
        <fullName evidence="3">Uncharacterized protein</fullName>
    </submittedName>
</protein>
<keyword evidence="4" id="KW-1185">Reference proteome</keyword>
<feature type="region of interest" description="Disordered" evidence="1">
    <location>
        <begin position="93"/>
        <end position="119"/>
    </location>
</feature>
<dbReference type="EMBL" id="JADNRY010000214">
    <property type="protein sequence ID" value="KAF9061094.1"/>
    <property type="molecule type" value="Genomic_DNA"/>
</dbReference>
<feature type="compositionally biased region" description="Low complexity" evidence="1">
    <location>
        <begin position="106"/>
        <end position="118"/>
    </location>
</feature>
<feature type="compositionally biased region" description="Low complexity" evidence="1">
    <location>
        <begin position="35"/>
        <end position="51"/>
    </location>
</feature>
<feature type="region of interest" description="Disordered" evidence="1">
    <location>
        <begin position="195"/>
        <end position="214"/>
    </location>
</feature>
<proteinExistence type="predicted"/>
<name>A0A9P5P8W6_9AGAR</name>
<feature type="compositionally biased region" description="Polar residues" evidence="1">
    <location>
        <begin position="143"/>
        <end position="159"/>
    </location>
</feature>
<feature type="region of interest" description="Disordered" evidence="1">
    <location>
        <begin position="143"/>
        <end position="189"/>
    </location>
</feature>
<sequence>MQAVFALVNGAQVNLGGGNNSTANNGTSGTGNGGNSNNSGDPNSSNSESQHKSLIGPIVGAVVGGVAFLIIFALALFLLLKRRQTSHNLHINAIEAPQHRPPPTMPSFSTFSNSTNFPVEKPRYSPLPTGEWTRAHGHVRTVGSSGEFGQTGESLTSGALPTPSVAGSGAGSGSGSDADARLEQIPTDNLIQILQSRLQQEGMPERGHAPPAYE</sequence>